<evidence type="ECO:0000259" key="2">
    <source>
        <dbReference type="Pfam" id="PF01266"/>
    </source>
</evidence>
<feature type="domain" description="FAD dependent oxidoreductase" evidence="2">
    <location>
        <begin position="3"/>
        <end position="346"/>
    </location>
</feature>
<dbReference type="InterPro" id="IPR036188">
    <property type="entry name" value="FAD/NAD-bd_sf"/>
</dbReference>
<dbReference type="PANTHER" id="PTHR13847">
    <property type="entry name" value="SARCOSINE DEHYDROGENASE-RELATED"/>
    <property type="match status" value="1"/>
</dbReference>
<comment type="caution">
    <text evidence="3">The sequence shown here is derived from an EMBL/GenBank/DDBJ whole genome shotgun (WGS) entry which is preliminary data.</text>
</comment>
<accession>A0A1E8E1K3</accession>
<dbReference type="PANTHER" id="PTHR13847:SF289">
    <property type="entry name" value="GLYCINE OXIDASE"/>
    <property type="match status" value="1"/>
</dbReference>
<protein>
    <submittedName>
        <fullName evidence="3">D-amino-acid oxidase</fullName>
    </submittedName>
</protein>
<sequence length="372" mass="41950">MHIAIIGAGISGLLSALELVEQGCSISIFDQQQAAQAASWAGSGILSPMYPWRYPQAVNDLAKFAKPQYQAWNEKLKPITGINFEIHETGMLIFDEDDFEIGLNYAERHHETMQQAEYLNRKQLEQINPHIHPKFQQALYFSQLANVRNPRLLQSLTQYLKQHPRVRFFEHCPIQQFQIIENRIQAIQSADGRLHQADHIVLTTGAWSQQWAAQLGLQIPIQPVQGQIVLFKTPAQWLPSMCMNKVMYLIPRQDGHVLCGSSMRHVGFDTSPDPQIKQDILSACFEMVPELAQFPIVKQWAGLRPGSPTGVPYIGKVPNLNNVWVNFGHFRNGLCMGTASAQLLRQLMLGQETIVDPAAYDPKQLHSTAINA</sequence>
<dbReference type="STRING" id="202956.BJN41_05530"/>
<gene>
    <name evidence="3" type="ORF">BJN41_05530</name>
</gene>
<dbReference type="RefSeq" id="WP_070154268.1">
    <property type="nucleotide sequence ID" value="NZ_CP183897.1"/>
</dbReference>
<name>A0A1E8E1K3_9GAMM</name>
<dbReference type="GO" id="GO:0016491">
    <property type="term" value="F:oxidoreductase activity"/>
    <property type="evidence" value="ECO:0007669"/>
    <property type="project" value="UniProtKB-KW"/>
</dbReference>
<reference evidence="3 4" key="1">
    <citation type="submission" date="2016-10" db="EMBL/GenBank/DDBJ databases">
        <title>Genome of airborne Acinetobacter sp. 5-2Ac02 in the hospital environment: Species near to Acinetobacter towneri.</title>
        <authorList>
            <person name="Barbosa B."/>
            <person name="Fernandez-Garcia L."/>
            <person name="Gato E."/>
            <person name="Leao R."/>
            <person name="Albano R."/>
            <person name="Fernandez B."/>
            <person name="Fernandez-Cuenca F."/>
            <person name="Marques E."/>
            <person name="Tomas M."/>
        </authorList>
    </citation>
    <scope>NUCLEOTIDE SEQUENCE [LARGE SCALE GENOMIC DNA]</scope>
    <source>
        <strain evidence="3 4">5-2Ac02</strain>
    </source>
</reference>
<organism evidence="3 4">
    <name type="scientific">Acinetobacter towneri</name>
    <dbReference type="NCBI Taxonomy" id="202956"/>
    <lineage>
        <taxon>Bacteria</taxon>
        <taxon>Pseudomonadati</taxon>
        <taxon>Pseudomonadota</taxon>
        <taxon>Gammaproteobacteria</taxon>
        <taxon>Moraxellales</taxon>
        <taxon>Moraxellaceae</taxon>
        <taxon>Acinetobacter</taxon>
    </lineage>
</organism>
<dbReference type="Gene3D" id="3.30.9.10">
    <property type="entry name" value="D-Amino Acid Oxidase, subunit A, domain 2"/>
    <property type="match status" value="1"/>
</dbReference>
<dbReference type="SUPFAM" id="SSF51905">
    <property type="entry name" value="FAD/NAD(P)-binding domain"/>
    <property type="match status" value="1"/>
</dbReference>
<evidence type="ECO:0000256" key="1">
    <source>
        <dbReference type="ARBA" id="ARBA00023002"/>
    </source>
</evidence>
<proteinExistence type="predicted"/>
<keyword evidence="1" id="KW-0560">Oxidoreductase</keyword>
<evidence type="ECO:0000313" key="4">
    <source>
        <dbReference type="Proteomes" id="UP000186931"/>
    </source>
</evidence>
<dbReference type="AlphaFoldDB" id="A0A1E8E1K3"/>
<evidence type="ECO:0000313" key="3">
    <source>
        <dbReference type="EMBL" id="OFE43551.1"/>
    </source>
</evidence>
<dbReference type="Proteomes" id="UP000186931">
    <property type="component" value="Unassembled WGS sequence"/>
</dbReference>
<dbReference type="eggNOG" id="COG0665">
    <property type="taxonomic scope" value="Bacteria"/>
</dbReference>
<dbReference type="Gene3D" id="3.50.50.60">
    <property type="entry name" value="FAD/NAD(P)-binding domain"/>
    <property type="match status" value="1"/>
</dbReference>
<dbReference type="Pfam" id="PF01266">
    <property type="entry name" value="DAO"/>
    <property type="match status" value="1"/>
</dbReference>
<dbReference type="SUPFAM" id="SSF54373">
    <property type="entry name" value="FAD-linked reductases, C-terminal domain"/>
    <property type="match status" value="1"/>
</dbReference>
<dbReference type="GO" id="GO:0005737">
    <property type="term" value="C:cytoplasm"/>
    <property type="evidence" value="ECO:0007669"/>
    <property type="project" value="TreeGrafter"/>
</dbReference>
<dbReference type="EMBL" id="MKQS01000011">
    <property type="protein sequence ID" value="OFE43551.1"/>
    <property type="molecule type" value="Genomic_DNA"/>
</dbReference>
<dbReference type="InterPro" id="IPR006076">
    <property type="entry name" value="FAD-dep_OxRdtase"/>
</dbReference>